<dbReference type="InParanoid" id="Q2FN45"/>
<accession>Q2FN45</accession>
<feature type="transmembrane region" description="Helical" evidence="1">
    <location>
        <begin position="15"/>
        <end position="38"/>
    </location>
</feature>
<dbReference type="PIRSF" id="PIRSF006594">
    <property type="entry name" value="UCP006594"/>
    <property type="match status" value="1"/>
</dbReference>
<dbReference type="PANTHER" id="PTHR43801:SF1">
    <property type="entry name" value="POLYPRENYL SYNTHETASE"/>
    <property type="match status" value="1"/>
</dbReference>
<reference evidence="3" key="1">
    <citation type="journal article" date="2016" name="Stand. Genomic Sci.">
        <title>Complete genome sequence of Methanospirillum hungatei type strain JF1.</title>
        <authorList>
            <person name="Gunsalus R.P."/>
            <person name="Cook L.E."/>
            <person name="Crable B."/>
            <person name="Rohlin L."/>
            <person name="McDonald E."/>
            <person name="Mouttaki H."/>
            <person name="Sieber J.R."/>
            <person name="Poweleit N."/>
            <person name="Zhou H."/>
            <person name="Lapidus A.L."/>
            <person name="Daligault H.E."/>
            <person name="Land M."/>
            <person name="Gilna P."/>
            <person name="Ivanova N."/>
            <person name="Kyrpides N."/>
            <person name="Culley D.E."/>
            <person name="McInerney M.J."/>
        </authorList>
    </citation>
    <scope>NUCLEOTIDE SEQUENCE [LARGE SCALE GENOMIC DNA]</scope>
    <source>
        <strain evidence="3">ATCC 27890 / DSM 864 / NBRC 100397 / JF-1</strain>
    </source>
</reference>
<dbReference type="EnsemblBacteria" id="ABD40380">
    <property type="protein sequence ID" value="ABD40380"/>
    <property type="gene ID" value="Mhun_0624"/>
</dbReference>
<proteinExistence type="predicted"/>
<keyword evidence="1" id="KW-0472">Membrane</keyword>
<keyword evidence="1" id="KW-1133">Transmembrane helix</keyword>
<dbReference type="GeneID" id="3922937"/>
<protein>
    <recommendedName>
        <fullName evidence="4">DUF116 domain-containing protein</fullName>
    </recommendedName>
</protein>
<dbReference type="RefSeq" id="WP_011447665.1">
    <property type="nucleotide sequence ID" value="NC_007796.1"/>
</dbReference>
<dbReference type="AlphaFoldDB" id="Q2FN45"/>
<evidence type="ECO:0000313" key="3">
    <source>
        <dbReference type="Proteomes" id="UP000001941"/>
    </source>
</evidence>
<name>Q2FN45_METHJ</name>
<dbReference type="STRING" id="323259.Mhun_0624"/>
<dbReference type="PANTHER" id="PTHR43801">
    <property type="entry name" value="NUCLEOTIDE-BINDING PROTEIN-RELATED"/>
    <property type="match status" value="1"/>
</dbReference>
<dbReference type="KEGG" id="mhu:Mhun_0624"/>
<dbReference type="InterPro" id="IPR002829">
    <property type="entry name" value="DUF116"/>
</dbReference>
<dbReference type="eggNOG" id="arCOG02078">
    <property type="taxonomic scope" value="Archaea"/>
</dbReference>
<evidence type="ECO:0008006" key="4">
    <source>
        <dbReference type="Google" id="ProtNLM"/>
    </source>
</evidence>
<gene>
    <name evidence="2" type="ordered locus">Mhun_0624</name>
</gene>
<evidence type="ECO:0000256" key="1">
    <source>
        <dbReference type="SAM" id="Phobius"/>
    </source>
</evidence>
<keyword evidence="1" id="KW-0812">Transmembrane</keyword>
<dbReference type="HOGENOM" id="CLU_067052_1_0_2"/>
<sequence length="230" mass="25955">MLQPYMPVITLIGELTILVILSILVLGCILLILTLYAIRSGNILFPKFMRAGLLFLEGMMRSMFRLFGFEDSDFFRIIVTLQNTLNRKAFMSIPVTERVVFMPHCLRSNACPAHLHDEGLKCRECGLCKVGEGKRLLELLGYRVFIIPGSSFIKRMIKRYRPRAIIGIGCLLEVKEGIEMSGQYNIIAMGVVNTSDGCVETSADWDQVFKTAILGIAPDKIPEELKKYIE</sequence>
<organism evidence="2 3">
    <name type="scientific">Methanospirillum hungatei JF-1 (strain ATCC 27890 / DSM 864 / NBRC 100397 / JF-1)</name>
    <dbReference type="NCBI Taxonomy" id="323259"/>
    <lineage>
        <taxon>Archaea</taxon>
        <taxon>Methanobacteriati</taxon>
        <taxon>Methanobacteriota</taxon>
        <taxon>Stenosarchaea group</taxon>
        <taxon>Methanomicrobia</taxon>
        <taxon>Methanomicrobiales</taxon>
        <taxon>Methanospirillaceae</taxon>
        <taxon>Methanospirillum</taxon>
    </lineage>
</organism>
<dbReference type="EMBL" id="CP000254">
    <property type="protein sequence ID" value="ABD40380.1"/>
    <property type="molecule type" value="Genomic_DNA"/>
</dbReference>
<keyword evidence="3" id="KW-1185">Reference proteome</keyword>
<dbReference type="Proteomes" id="UP000001941">
    <property type="component" value="Chromosome"/>
</dbReference>
<evidence type="ECO:0000313" key="2">
    <source>
        <dbReference type="EMBL" id="ABD40380.1"/>
    </source>
</evidence>
<dbReference type="Pfam" id="PF01976">
    <property type="entry name" value="DUF116"/>
    <property type="match status" value="1"/>
</dbReference>